<feature type="domain" description="Right handed beta helix" evidence="1">
    <location>
        <begin position="344"/>
        <end position="492"/>
    </location>
</feature>
<dbReference type="EMBL" id="AP025739">
    <property type="protein sequence ID" value="BDI29173.1"/>
    <property type="molecule type" value="Genomic_DNA"/>
</dbReference>
<dbReference type="AlphaFoldDB" id="A0A402D4F9"/>
<evidence type="ECO:0000259" key="1">
    <source>
        <dbReference type="Pfam" id="PF13229"/>
    </source>
</evidence>
<accession>A0A402D4F9</accession>
<keyword evidence="3" id="KW-1185">Reference proteome</keyword>
<dbReference type="OrthoDB" id="3333873at2"/>
<proteinExistence type="predicted"/>
<dbReference type="RefSeq" id="WP_119324377.1">
    <property type="nucleotide sequence ID" value="NZ_AP025739.1"/>
</dbReference>
<dbReference type="InterPro" id="IPR039448">
    <property type="entry name" value="Beta_helix"/>
</dbReference>
<evidence type="ECO:0000313" key="2">
    <source>
        <dbReference type="EMBL" id="BDI29173.1"/>
    </source>
</evidence>
<dbReference type="KEGG" id="ccot:CCAX7_12240"/>
<dbReference type="InterPro" id="IPR011050">
    <property type="entry name" value="Pectin_lyase_fold/virulence"/>
</dbReference>
<evidence type="ECO:0000313" key="3">
    <source>
        <dbReference type="Proteomes" id="UP000287394"/>
    </source>
</evidence>
<protein>
    <recommendedName>
        <fullName evidence="1">Right handed beta helix domain-containing protein</fullName>
    </recommendedName>
</protein>
<sequence>MKRTMAVLAALIYLSGVSHAAETPRAALSADFETANAPSIAAPESTATLTEDPREVVSGARSLKGDSRGSAMEWNEFLHLRAGVFDAGEAYKISFDYKVLARDGDAEFYTLLRRASGGGDAGWKDWKGAPGDKGHVETEFLTHNAPDYTLIIGIQHKGAIAIDNLVIQTDPANRPRDIRLPFPARVWTSPGHTAYYLDSQHGDDAADGKSAARAWRSLDKVNAGTFAPGDQILLRAGGRWSGFLAPGGKGAAGAPIVIDQYGKGPKPRIDAQGLTLATLFLHNTEYIEARHLDLANKGPVPQPKLAGVEVEIDDFGDAHQIALIGLDIHDVTGSNVKSDGGGNGIHVACSGAKTPSRYDGLRIEGCRLTRTDRNGITMDGNWSRDHWLPSLHVVIRNNVLEDIGGDGIVPIACDKALVERNIIRGGRMRCDDYAAGIWPWSCDNTTIQYNEVSGMHGTKDGEGYDCDYNCQNTLFQYNYSHDNDGGFMLICNDGGQKLPWNIGNLGSTIRYNISVNDGLHTFNISGPCQNTQIYNNTISIGKGQDIKIVDSGNWGGAWSDNTRFTNNIFFVAGKADFAFAGMTNTLFTHNAFWGVLPNRPADSHAILTDPQFKAPGSAKPGLGSLAGYQLRPGSPCIGAGAPVKDNGGRDFWGRVTPPGAVNVGAG</sequence>
<dbReference type="Pfam" id="PF13229">
    <property type="entry name" value="Beta_helix"/>
    <property type="match status" value="1"/>
</dbReference>
<dbReference type="SUPFAM" id="SSF51126">
    <property type="entry name" value="Pectin lyase-like"/>
    <property type="match status" value="1"/>
</dbReference>
<dbReference type="InterPro" id="IPR012334">
    <property type="entry name" value="Pectin_lyas_fold"/>
</dbReference>
<dbReference type="Proteomes" id="UP000287394">
    <property type="component" value="Chromosome"/>
</dbReference>
<dbReference type="Gene3D" id="2.160.20.10">
    <property type="entry name" value="Single-stranded right-handed beta-helix, Pectin lyase-like"/>
    <property type="match status" value="1"/>
</dbReference>
<name>A0A402D4F9_9BACT</name>
<dbReference type="SMART" id="SM00710">
    <property type="entry name" value="PbH1"/>
    <property type="match status" value="7"/>
</dbReference>
<gene>
    <name evidence="2" type="ORF">CCAX7_12240</name>
</gene>
<dbReference type="InterPro" id="IPR006626">
    <property type="entry name" value="PbH1"/>
</dbReference>
<organism evidence="2 3">
    <name type="scientific">Capsulimonas corticalis</name>
    <dbReference type="NCBI Taxonomy" id="2219043"/>
    <lineage>
        <taxon>Bacteria</taxon>
        <taxon>Bacillati</taxon>
        <taxon>Armatimonadota</taxon>
        <taxon>Armatimonadia</taxon>
        <taxon>Capsulimonadales</taxon>
        <taxon>Capsulimonadaceae</taxon>
        <taxon>Capsulimonas</taxon>
    </lineage>
</organism>
<reference evidence="2 3" key="1">
    <citation type="journal article" date="2019" name="Int. J. Syst. Evol. Microbiol.">
        <title>Capsulimonas corticalis gen. nov., sp. nov., an aerobic capsulated bacterium, of a novel bacterial order, Capsulimonadales ord. nov., of the class Armatimonadia of the phylum Armatimonadetes.</title>
        <authorList>
            <person name="Li J."/>
            <person name="Kudo C."/>
            <person name="Tonouchi A."/>
        </authorList>
    </citation>
    <scope>NUCLEOTIDE SEQUENCE [LARGE SCALE GENOMIC DNA]</scope>
    <source>
        <strain evidence="2 3">AX-7</strain>
    </source>
</reference>
<dbReference type="Gene3D" id="2.60.120.260">
    <property type="entry name" value="Galactose-binding domain-like"/>
    <property type="match status" value="1"/>
</dbReference>